<dbReference type="Pfam" id="PF04392">
    <property type="entry name" value="ABC_sub_bind"/>
    <property type="match status" value="1"/>
</dbReference>
<dbReference type="OrthoDB" id="5431021at2"/>
<accession>A0A5D3WJR1</accession>
<dbReference type="PANTHER" id="PTHR35271">
    <property type="entry name" value="ABC TRANSPORTER, SUBSTRATE-BINDING LIPOPROTEIN-RELATED"/>
    <property type="match status" value="1"/>
</dbReference>
<evidence type="ECO:0000313" key="2">
    <source>
        <dbReference type="Proteomes" id="UP000324159"/>
    </source>
</evidence>
<dbReference type="Proteomes" id="UP000324159">
    <property type="component" value="Unassembled WGS sequence"/>
</dbReference>
<name>A0A5D3WJR1_9BACT</name>
<dbReference type="AlphaFoldDB" id="A0A5D3WJR1"/>
<dbReference type="EMBL" id="VNIB01000006">
    <property type="protein sequence ID" value="TYO98541.1"/>
    <property type="molecule type" value="Genomic_DNA"/>
</dbReference>
<dbReference type="InterPro" id="IPR007487">
    <property type="entry name" value="ABC_transpt-TYRBP-like"/>
</dbReference>
<gene>
    <name evidence="1" type="ORF">EDC39_106144</name>
</gene>
<organism evidence="1 2">
    <name type="scientific">Geothermobacter ehrlichii</name>
    <dbReference type="NCBI Taxonomy" id="213224"/>
    <lineage>
        <taxon>Bacteria</taxon>
        <taxon>Pseudomonadati</taxon>
        <taxon>Thermodesulfobacteriota</taxon>
        <taxon>Desulfuromonadia</taxon>
        <taxon>Desulfuromonadales</taxon>
        <taxon>Geothermobacteraceae</taxon>
        <taxon>Geothermobacter</taxon>
    </lineage>
</organism>
<dbReference type="Gene3D" id="3.40.50.2300">
    <property type="match status" value="2"/>
</dbReference>
<dbReference type="PANTHER" id="PTHR35271:SF1">
    <property type="entry name" value="ABC TRANSPORTER, SUBSTRATE-BINDING LIPOPROTEIN"/>
    <property type="match status" value="1"/>
</dbReference>
<reference evidence="1 2" key="1">
    <citation type="submission" date="2019-07" db="EMBL/GenBank/DDBJ databases">
        <title>Genomic Encyclopedia of Type Strains, Phase IV (KMG-IV): sequencing the most valuable type-strain genomes for metagenomic binning, comparative biology and taxonomic classification.</title>
        <authorList>
            <person name="Goeker M."/>
        </authorList>
    </citation>
    <scope>NUCLEOTIDE SEQUENCE [LARGE SCALE GENOMIC DNA]</scope>
    <source>
        <strain evidence="1 2">SS015</strain>
    </source>
</reference>
<sequence length="319" mass="34236">MRLILSFGRHLVSSLMLILLLTGSAGATRMIGAIVTADLPHYRQEQHALEQILRAGGYPAGRLEIFVQTPNSDPMSLRNSIRRAVAAGAELLITYGALATAAAVEEAGDLPILFADVYDPVEPGFVQNLLAPGVNRSGASSRVSLDPLLEKLQNIRSACRILAMYDDRETDSVRQLNDLREAARRQGMHVIPLKAGRNPVQAAIDAAGKVDFLLLTTAVSIEQNLDDIIAAATAVKLPVIATTFGAGQKGALFTYAGHPNDQGKLVAVHALQVLAGQKAYMLPVRTPKKAYLVLNLQVADRLGLALPEEATKNLDKVLR</sequence>
<comment type="caution">
    <text evidence="1">The sequence shown here is derived from an EMBL/GenBank/DDBJ whole genome shotgun (WGS) entry which is preliminary data.</text>
</comment>
<protein>
    <submittedName>
        <fullName evidence="1">Putative ABC transport system substrate-binding protein</fullName>
    </submittedName>
</protein>
<dbReference type="CDD" id="cd06325">
    <property type="entry name" value="PBP1_ABC_unchar_transporter"/>
    <property type="match status" value="1"/>
</dbReference>
<dbReference type="RefSeq" id="WP_148895910.1">
    <property type="nucleotide sequence ID" value="NZ_VNIB01000006.1"/>
</dbReference>
<evidence type="ECO:0000313" key="1">
    <source>
        <dbReference type="EMBL" id="TYO98541.1"/>
    </source>
</evidence>
<keyword evidence="2" id="KW-1185">Reference proteome</keyword>
<proteinExistence type="predicted"/>